<protein>
    <submittedName>
        <fullName evidence="2">Uncharacterized protein</fullName>
    </submittedName>
</protein>
<dbReference type="Proteomes" id="UP000199005">
    <property type="component" value="Unassembled WGS sequence"/>
</dbReference>
<evidence type="ECO:0000313" key="3">
    <source>
        <dbReference type="Proteomes" id="UP000199005"/>
    </source>
</evidence>
<reference evidence="2 3" key="1">
    <citation type="submission" date="2016-10" db="EMBL/GenBank/DDBJ databases">
        <authorList>
            <person name="de Groot N.N."/>
        </authorList>
    </citation>
    <scope>NUCLEOTIDE SEQUENCE [LARGE SCALE GENOMIC DNA]</scope>
    <source>
        <strain evidence="2 3">DSM 1041</strain>
    </source>
</reference>
<evidence type="ECO:0000256" key="1">
    <source>
        <dbReference type="SAM" id="MobiDB-lite"/>
    </source>
</evidence>
<sequence>MSMLDDLCQFAAGVDGGSFTAAAEARDWDRFGIRKQSPVQPRGAGRGEAGHSVGQLRQVVRVGPD</sequence>
<feature type="region of interest" description="Disordered" evidence="1">
    <location>
        <begin position="33"/>
        <end position="65"/>
    </location>
</feature>
<evidence type="ECO:0000313" key="2">
    <source>
        <dbReference type="EMBL" id="SEJ46137.1"/>
    </source>
</evidence>
<accession>A0A1H6Z412</accession>
<organism evidence="2 3">
    <name type="scientific">Azotobacter beijerinckii</name>
    <dbReference type="NCBI Taxonomy" id="170623"/>
    <lineage>
        <taxon>Bacteria</taxon>
        <taxon>Pseudomonadati</taxon>
        <taxon>Pseudomonadota</taxon>
        <taxon>Gammaproteobacteria</taxon>
        <taxon>Pseudomonadales</taxon>
        <taxon>Pseudomonadaceae</taxon>
        <taxon>Azotobacter</taxon>
    </lineage>
</organism>
<gene>
    <name evidence="2" type="ORF">SAMN04244579_04475</name>
</gene>
<name>A0A1H6Z412_9GAMM</name>
<dbReference type="AlphaFoldDB" id="A0A1H6Z412"/>
<dbReference type="RefSeq" id="WP_175559852.1">
    <property type="nucleotide sequence ID" value="NZ_FNYO01000116.1"/>
</dbReference>
<dbReference type="EMBL" id="FNYO01000116">
    <property type="protein sequence ID" value="SEJ46137.1"/>
    <property type="molecule type" value="Genomic_DNA"/>
</dbReference>
<proteinExistence type="predicted"/>